<gene>
    <name evidence="2" type="ORF">DUE52_15555</name>
</gene>
<dbReference type="OrthoDB" id="940444at2"/>
<keyword evidence="3" id="KW-1185">Reference proteome</keyword>
<dbReference type="AlphaFoldDB" id="A0A368JPF7"/>
<dbReference type="Pfam" id="PF14130">
    <property type="entry name" value="Cap4_nuclease"/>
    <property type="match status" value="1"/>
</dbReference>
<dbReference type="EMBL" id="QOWE01000012">
    <property type="protein sequence ID" value="RCR68534.1"/>
    <property type="molecule type" value="Genomic_DNA"/>
</dbReference>
<comment type="caution">
    <text evidence="2">The sequence shown here is derived from an EMBL/GenBank/DDBJ whole genome shotgun (WGS) entry which is preliminary data.</text>
</comment>
<sequence length="372" mass="43443">MANRIIQMTLDQALITTKPREIDGSRVDERYYYQKDVSLFTMVELYNKMDDFVCLFDFHDDLVIINSESKPSEIYFYQIKTKSKGYWTVPLLIKSEKTQSFLSKLYSNKVTFKDFKSSINFISNARYNFKLNSGEYSESKFEINGTDLNKVDIDKINNNIKNELNLEYNPEFENSTNFKVSKLSLNDSKTHCKGALCELLEELNPGNFPNINLTYNKILNEIRVKTDTVLSDYSIKNLNDAIEKKGISKQVFTRLLIAACPYKSIDEEWRQLEDKLLHCNIGYITTRKIKDKFREISIISVHSPNDIPLSKTFEYIKNITSMTSSSTNPELNELNIYETAIYIQSICNEDLPYKHFDHDFIKVLILKYLNNE</sequence>
<dbReference type="InterPro" id="IPR025382">
    <property type="entry name" value="Cap4-like_endonuclease_dom"/>
</dbReference>
<organism evidence="2 3">
    <name type="scientific">Larkinella punicea</name>
    <dbReference type="NCBI Taxonomy" id="2315727"/>
    <lineage>
        <taxon>Bacteria</taxon>
        <taxon>Pseudomonadati</taxon>
        <taxon>Bacteroidota</taxon>
        <taxon>Cytophagia</taxon>
        <taxon>Cytophagales</taxon>
        <taxon>Spirosomataceae</taxon>
        <taxon>Larkinella</taxon>
    </lineage>
</organism>
<proteinExistence type="predicted"/>
<dbReference type="GO" id="GO:0004518">
    <property type="term" value="F:nuclease activity"/>
    <property type="evidence" value="ECO:0007669"/>
    <property type="project" value="InterPro"/>
</dbReference>
<reference evidence="2 3" key="1">
    <citation type="submission" date="2018-07" db="EMBL/GenBank/DDBJ databases">
        <title>Genome analysis of Larkinella rosea.</title>
        <authorList>
            <person name="Zhou Z."/>
            <person name="Wang G."/>
        </authorList>
    </citation>
    <scope>NUCLEOTIDE SEQUENCE [LARGE SCALE GENOMIC DNA]</scope>
    <source>
        <strain evidence="3">zzj9</strain>
    </source>
</reference>
<evidence type="ECO:0000259" key="1">
    <source>
        <dbReference type="Pfam" id="PF14130"/>
    </source>
</evidence>
<feature type="domain" description="CD-NTase associated protein 4-like DNA endonuclease" evidence="1">
    <location>
        <begin position="24"/>
        <end position="225"/>
    </location>
</feature>
<evidence type="ECO:0000313" key="2">
    <source>
        <dbReference type="EMBL" id="RCR68534.1"/>
    </source>
</evidence>
<dbReference type="Proteomes" id="UP000253383">
    <property type="component" value="Unassembled WGS sequence"/>
</dbReference>
<accession>A0A368JPF7</accession>
<evidence type="ECO:0000313" key="3">
    <source>
        <dbReference type="Proteomes" id="UP000253383"/>
    </source>
</evidence>
<name>A0A368JPF7_9BACT</name>
<protein>
    <submittedName>
        <fullName evidence="2">DUF4297 domain-containing protein</fullName>
    </submittedName>
</protein>